<accession>A0ABV6JHU0</accession>
<keyword evidence="2" id="KW-0378">Hydrolase</keyword>
<sequence>MWGFKQISLGIAAVIIIISTVVAAINFRAGGDKSMEAPKKAPVQAPEDASGTKPADPPQDKAAVRIDLSKLGDPLENKFTDLNQWDLQMDWADSAKGRPSDYIRTHYPFVKRVQFMTATGGTDNIDLFEDPADRENLTDYNFSRLTDALQHVIDQGLKPYIVTGNVPLKYSSVPHIGSFGVNVRPPQDYDVYYRYMKAMADEIVSRFGLNEVRTWTWRVLTEYENGDWFNNLSPESSMEAYFKLYDYTVAALEASIGAENLYIGAHSMTNGEGLWDERSFIDHVASGTNYYTGKKGTQLDFLSFSYYDNFPGMLSGNSLEQNMRLLRDRAEANGLSDLKYGVEEGRILAGSDRKELFPRTVASSFQSSSDAKLFKHMHDIDLDYFSTWYLNTERIWGESAGVDPVGTHLANLVYRMEGASRAAVQVSGSTVNTSNEVDGIGGYQASSNTAQFLIYNYNLDQKADVSEPVTIILDNVEAVSGDKVAVKQWIIDDEHGNFWPAWQAYLEEQGATSNQFGNWSVDSWTAGSNLTDEKLRQYWYDHVKEYQGLAKLEPDETTAVIKDNQLRFTPTLAPHAVMYYEITGVRPSAKQSISEVSDRP</sequence>
<dbReference type="RefSeq" id="WP_204816559.1">
    <property type="nucleotide sequence ID" value="NZ_JANHOF010000001.1"/>
</dbReference>
<dbReference type="InterPro" id="IPR017853">
    <property type="entry name" value="GH"/>
</dbReference>
<reference evidence="6 7" key="1">
    <citation type="submission" date="2024-09" db="EMBL/GenBank/DDBJ databases">
        <authorList>
            <person name="Sun Q."/>
            <person name="Mori K."/>
        </authorList>
    </citation>
    <scope>NUCLEOTIDE SEQUENCE [LARGE SCALE GENOMIC DNA]</scope>
    <source>
        <strain evidence="6 7">CCM 4839</strain>
    </source>
</reference>
<protein>
    <recommendedName>
        <fullName evidence="5">Glycosyl hydrolases family 39 N-terminal catalytic domain-containing protein</fullName>
    </recommendedName>
</protein>
<evidence type="ECO:0000256" key="3">
    <source>
        <dbReference type="ARBA" id="ARBA00023295"/>
    </source>
</evidence>
<dbReference type="SUPFAM" id="SSF51011">
    <property type="entry name" value="Glycosyl hydrolase domain"/>
    <property type="match status" value="1"/>
</dbReference>
<comment type="caution">
    <text evidence="6">The sequence shown here is derived from an EMBL/GenBank/DDBJ whole genome shotgun (WGS) entry which is preliminary data.</text>
</comment>
<keyword evidence="7" id="KW-1185">Reference proteome</keyword>
<dbReference type="Pfam" id="PF01229">
    <property type="entry name" value="Glyco_hydro_39"/>
    <property type="match status" value="1"/>
</dbReference>
<dbReference type="EMBL" id="JBHLVF010000041">
    <property type="protein sequence ID" value="MFC0395457.1"/>
    <property type="molecule type" value="Genomic_DNA"/>
</dbReference>
<feature type="region of interest" description="Disordered" evidence="4">
    <location>
        <begin position="33"/>
        <end position="60"/>
    </location>
</feature>
<keyword evidence="3" id="KW-0326">Glycosidase</keyword>
<evidence type="ECO:0000256" key="4">
    <source>
        <dbReference type="SAM" id="MobiDB-lite"/>
    </source>
</evidence>
<evidence type="ECO:0000313" key="7">
    <source>
        <dbReference type="Proteomes" id="UP001589818"/>
    </source>
</evidence>
<dbReference type="PRINTS" id="PR00745">
    <property type="entry name" value="GLHYDRLASE39"/>
</dbReference>
<dbReference type="InterPro" id="IPR000514">
    <property type="entry name" value="Glyco_hydro_39"/>
</dbReference>
<name>A0ABV6JHU0_9BACL</name>
<dbReference type="Gene3D" id="3.20.20.80">
    <property type="entry name" value="Glycosidases"/>
    <property type="match status" value="1"/>
</dbReference>
<evidence type="ECO:0000256" key="2">
    <source>
        <dbReference type="ARBA" id="ARBA00022801"/>
    </source>
</evidence>
<evidence type="ECO:0000256" key="1">
    <source>
        <dbReference type="ARBA" id="ARBA00008875"/>
    </source>
</evidence>
<evidence type="ECO:0000313" key="6">
    <source>
        <dbReference type="EMBL" id="MFC0395457.1"/>
    </source>
</evidence>
<dbReference type="Proteomes" id="UP001589818">
    <property type="component" value="Unassembled WGS sequence"/>
</dbReference>
<feature type="domain" description="Glycosyl hydrolases family 39 N-terminal catalytic" evidence="5">
    <location>
        <begin position="123"/>
        <end position="323"/>
    </location>
</feature>
<dbReference type="InterPro" id="IPR049166">
    <property type="entry name" value="GH39_cat"/>
</dbReference>
<gene>
    <name evidence="6" type="ORF">ACFFJ8_29330</name>
</gene>
<organism evidence="6 7">
    <name type="scientific">Paenibacillus mendelii</name>
    <dbReference type="NCBI Taxonomy" id="206163"/>
    <lineage>
        <taxon>Bacteria</taxon>
        <taxon>Bacillati</taxon>
        <taxon>Bacillota</taxon>
        <taxon>Bacilli</taxon>
        <taxon>Bacillales</taxon>
        <taxon>Paenibacillaceae</taxon>
        <taxon>Paenibacillus</taxon>
    </lineage>
</organism>
<dbReference type="SUPFAM" id="SSF51445">
    <property type="entry name" value="(Trans)glycosidases"/>
    <property type="match status" value="1"/>
</dbReference>
<dbReference type="Gene3D" id="2.60.40.1500">
    <property type="entry name" value="Glycosyl hydrolase domain, family 39"/>
    <property type="match status" value="1"/>
</dbReference>
<evidence type="ECO:0000259" key="5">
    <source>
        <dbReference type="Pfam" id="PF01229"/>
    </source>
</evidence>
<comment type="similarity">
    <text evidence="1">Belongs to the glycosyl hydrolase 39 family.</text>
</comment>
<proteinExistence type="inferred from homology"/>